<dbReference type="InParanoid" id="A0A507AGL8"/>
<proteinExistence type="inferred from homology"/>
<dbReference type="GO" id="GO:0005634">
    <property type="term" value="C:nucleus"/>
    <property type="evidence" value="ECO:0007669"/>
    <property type="project" value="UniProtKB-SubCell"/>
</dbReference>
<evidence type="ECO:0000256" key="4">
    <source>
        <dbReference type="ARBA" id="ARBA00022737"/>
    </source>
</evidence>
<comment type="similarity">
    <text evidence="2">Belongs to the ZC3H14 family.</text>
</comment>
<dbReference type="RefSeq" id="XP_030990636.1">
    <property type="nucleotide sequence ID" value="XM_031144615.1"/>
</dbReference>
<accession>A0A507AGL8</accession>
<dbReference type="Gene3D" id="1.10.340.40">
    <property type="entry name" value="Nuclear abundant poly(A) RNA-bind protein 2, N-terminal domain"/>
    <property type="match status" value="1"/>
</dbReference>
<reference evidence="10 11" key="1">
    <citation type="submission" date="2019-06" db="EMBL/GenBank/DDBJ databases">
        <title>Draft genome sequence of the filamentous fungus Phialemoniopsis curvata isolated from diesel fuel.</title>
        <authorList>
            <person name="Varaljay V.A."/>
            <person name="Lyon W.J."/>
            <person name="Crouch A.L."/>
            <person name="Drake C.E."/>
            <person name="Hollomon J.M."/>
            <person name="Nadeau L.J."/>
            <person name="Nunn H.S."/>
            <person name="Stevenson B.S."/>
            <person name="Bojanowski C.L."/>
            <person name="Crookes-Goodson W.J."/>
        </authorList>
    </citation>
    <scope>NUCLEOTIDE SEQUENCE [LARGE SCALE GENOMIC DNA]</scope>
    <source>
        <strain evidence="10 11">D216</strain>
    </source>
</reference>
<comment type="caution">
    <text evidence="10">The sequence shown here is derived from an EMBL/GenBank/DDBJ whole genome shotgun (WGS) entry which is preliminary data.</text>
</comment>
<sequence>MPVEIALNTPLAEALNNEIQPKLVEAGWASADSDDTNLSEYIILMLVNGKTQGEIATELPELLGLGSDDPAAQQFARWLFEQIDVQNAKLNGSQDNAMASQADASGGAGDEDMDMHVEPSGPGDLNAPTGPKAMRNNNNNPRGNRDRRMLGQINRALDRTHDSSLHRVRGQAGINSHKAPPSGPRMGVGRQPRNANGRAANIAHGMAMGMGMGSGGPGMNGMNPSWNMMGGAQSPQAMDMYAILEQQSRMMQQMQQQMQQQMMQQGGGNFRQNGRPLQDRIRNPNKHNFRGGHHQNGHHNQNKPATEGEDVDMSGEKREPLNPDESVCKFNLRCTNKDCKFAHQSPAAPPGTAVDVKDVCTFGAACKNRKCVGRHPSPAAREAHQSEQDCKFFPHCTNPRCPFRHPSMPLCRNGADCSVEGCKFTHVQTMCKFNPCTNRYCSFKHEEGQRGTFQDKVWTADGAKSHVSERKFVDENAAEENIIPDQPDNAMGDHEVAQDAIA</sequence>
<evidence type="ECO:0000256" key="6">
    <source>
        <dbReference type="ARBA" id="ARBA00022833"/>
    </source>
</evidence>
<dbReference type="GO" id="GO:0005737">
    <property type="term" value="C:cytoplasm"/>
    <property type="evidence" value="ECO:0007669"/>
    <property type="project" value="TreeGrafter"/>
</dbReference>
<keyword evidence="4" id="KW-0677">Repeat</keyword>
<dbReference type="STRING" id="1093900.A0A507AGL8"/>
<dbReference type="PANTHER" id="PTHR14738:SF29">
    <property type="entry name" value="ZINC FINGER CCCH DOMAIN-CONTAINING PROTEIN 14"/>
    <property type="match status" value="1"/>
</dbReference>
<comment type="subcellular location">
    <subcellularLocation>
        <location evidence="1">Nucleus</location>
    </subcellularLocation>
</comment>
<dbReference type="InterPro" id="IPR040366">
    <property type="entry name" value="Nab2/ZC3H14"/>
</dbReference>
<dbReference type="Proteomes" id="UP000319257">
    <property type="component" value="Unassembled WGS sequence"/>
</dbReference>
<feature type="region of interest" description="Disordered" evidence="8">
    <location>
        <begin position="482"/>
        <end position="502"/>
    </location>
</feature>
<dbReference type="FunFam" id="1.10.340.40:FF:000001">
    <property type="entry name" value="Nuclear polyadenylated RNA-binding protein nab2"/>
    <property type="match status" value="1"/>
</dbReference>
<evidence type="ECO:0000256" key="2">
    <source>
        <dbReference type="ARBA" id="ARBA00008423"/>
    </source>
</evidence>
<dbReference type="InterPro" id="IPR055046">
    <property type="entry name" value="Nab2-like_Znf-CCCH"/>
</dbReference>
<evidence type="ECO:0000256" key="1">
    <source>
        <dbReference type="ARBA" id="ARBA00004123"/>
    </source>
</evidence>
<organism evidence="10 11">
    <name type="scientific">Thyridium curvatum</name>
    <dbReference type="NCBI Taxonomy" id="1093900"/>
    <lineage>
        <taxon>Eukaryota</taxon>
        <taxon>Fungi</taxon>
        <taxon>Dikarya</taxon>
        <taxon>Ascomycota</taxon>
        <taxon>Pezizomycotina</taxon>
        <taxon>Sordariomycetes</taxon>
        <taxon>Sordariomycetidae</taxon>
        <taxon>Thyridiales</taxon>
        <taxon>Thyridiaceae</taxon>
        <taxon>Thyridium</taxon>
    </lineage>
</organism>
<feature type="compositionally biased region" description="Basic and acidic residues" evidence="8">
    <location>
        <begin position="491"/>
        <end position="502"/>
    </location>
</feature>
<keyword evidence="11" id="KW-1185">Reference proteome</keyword>
<evidence type="ECO:0000256" key="7">
    <source>
        <dbReference type="ARBA" id="ARBA00023242"/>
    </source>
</evidence>
<keyword evidence="5" id="KW-0863">Zinc-finger</keyword>
<evidence type="ECO:0000313" key="11">
    <source>
        <dbReference type="Proteomes" id="UP000319257"/>
    </source>
</evidence>
<dbReference type="InterPro" id="IPR043094">
    <property type="entry name" value="Nab2/ZC3H14_N_sf"/>
</dbReference>
<dbReference type="PANTHER" id="PTHR14738">
    <property type="entry name" value="ZINC FINGER CCCH DOMAIN-CONTAINING PROTEIN 14"/>
    <property type="match status" value="1"/>
</dbReference>
<evidence type="ECO:0000313" key="10">
    <source>
        <dbReference type="EMBL" id="TPX08925.1"/>
    </source>
</evidence>
<feature type="region of interest" description="Disordered" evidence="8">
    <location>
        <begin position="92"/>
        <end position="147"/>
    </location>
</feature>
<evidence type="ECO:0000256" key="5">
    <source>
        <dbReference type="ARBA" id="ARBA00022771"/>
    </source>
</evidence>
<dbReference type="FunFam" id="4.10.1000.40:FF:000002">
    <property type="entry name" value="Nuclear polyadenylated RNA-binding protein Nab2"/>
    <property type="match status" value="1"/>
</dbReference>
<dbReference type="Pfam" id="PF22683">
    <property type="entry name" value="Nab2-like_zf-CCCH"/>
    <property type="match status" value="1"/>
</dbReference>
<dbReference type="GO" id="GO:0008143">
    <property type="term" value="F:poly(A) binding"/>
    <property type="evidence" value="ECO:0007669"/>
    <property type="project" value="InterPro"/>
</dbReference>
<dbReference type="Pfam" id="PF14608">
    <property type="entry name" value="zf-CCCH_2"/>
    <property type="match status" value="4"/>
</dbReference>
<evidence type="ECO:0000259" key="9">
    <source>
        <dbReference type="Pfam" id="PF22683"/>
    </source>
</evidence>
<dbReference type="OrthoDB" id="438553at2759"/>
<dbReference type="GeneID" id="41977076"/>
<dbReference type="Gene3D" id="4.10.1000.30">
    <property type="match status" value="1"/>
</dbReference>
<keyword evidence="7" id="KW-0539">Nucleus</keyword>
<dbReference type="AlphaFoldDB" id="A0A507AGL8"/>
<name>A0A507AGL8_9PEZI</name>
<dbReference type="Gene3D" id="4.10.1000.40">
    <property type="match status" value="1"/>
</dbReference>
<evidence type="ECO:0000256" key="3">
    <source>
        <dbReference type="ARBA" id="ARBA00022723"/>
    </source>
</evidence>
<feature type="domain" description="Nab2-like CCCH zinc finger" evidence="9">
    <location>
        <begin position="431"/>
        <end position="450"/>
    </location>
</feature>
<keyword evidence="6" id="KW-0862">Zinc</keyword>
<dbReference type="EMBL" id="SKBQ01000071">
    <property type="protein sequence ID" value="TPX08925.1"/>
    <property type="molecule type" value="Genomic_DNA"/>
</dbReference>
<feature type="compositionally biased region" description="Basic residues" evidence="8">
    <location>
        <begin position="283"/>
        <end position="301"/>
    </location>
</feature>
<protein>
    <recommendedName>
        <fullName evidence="9">Nab2-like CCCH zinc finger domain-containing protein</fullName>
    </recommendedName>
</protein>
<feature type="region of interest" description="Disordered" evidence="8">
    <location>
        <begin position="262"/>
        <end position="324"/>
    </location>
</feature>
<dbReference type="FunFam" id="4.10.1000.30:FF:000002">
    <property type="entry name" value="Nuclear polyadenylated RNA-binding protein Nab2"/>
    <property type="match status" value="1"/>
</dbReference>
<dbReference type="GO" id="GO:0043488">
    <property type="term" value="P:regulation of mRNA stability"/>
    <property type="evidence" value="ECO:0007669"/>
    <property type="project" value="InterPro"/>
</dbReference>
<dbReference type="GO" id="GO:0008270">
    <property type="term" value="F:zinc ion binding"/>
    <property type="evidence" value="ECO:0007669"/>
    <property type="project" value="UniProtKB-KW"/>
</dbReference>
<keyword evidence="3" id="KW-0479">Metal-binding</keyword>
<evidence type="ECO:0000256" key="8">
    <source>
        <dbReference type="SAM" id="MobiDB-lite"/>
    </source>
</evidence>
<gene>
    <name evidence="10" type="ORF">E0L32_009629</name>
</gene>